<evidence type="ECO:0000313" key="3">
    <source>
        <dbReference type="Proteomes" id="UP000717585"/>
    </source>
</evidence>
<dbReference type="AlphaFoldDB" id="A0A8J6AWE2"/>
<feature type="compositionally biased region" description="Low complexity" evidence="1">
    <location>
        <begin position="167"/>
        <end position="183"/>
    </location>
</feature>
<accession>A0A8J6AWE2</accession>
<evidence type="ECO:0000256" key="1">
    <source>
        <dbReference type="SAM" id="MobiDB-lite"/>
    </source>
</evidence>
<evidence type="ECO:0000313" key="2">
    <source>
        <dbReference type="EMBL" id="KAG9394190.1"/>
    </source>
</evidence>
<comment type="caution">
    <text evidence="2">The sequence shown here is derived from an EMBL/GenBank/DDBJ whole genome shotgun (WGS) entry which is preliminary data.</text>
</comment>
<dbReference type="EMBL" id="JAHDYR010000016">
    <property type="protein sequence ID" value="KAG9394190.1"/>
    <property type="molecule type" value="Genomic_DNA"/>
</dbReference>
<sequence>MAELIREQIPRAIDELANNKEKLEKVRAFITNTYKSKPEEGFARTKEYCRMAYDILGKHVDSLFHHTMTAVDQQFAIAEKTEAELTELIASLKARQAEVARADPSIALHPNAPFIQPRTAPESVDRPQFAALPFTMTDVDVASLGRTMNLPDEEIPDLDEIPDLPPDLDAPMLSDPPSLEMPSLEPPPLLDPPPLL</sequence>
<gene>
    <name evidence="2" type="ORF">J8273_4292</name>
</gene>
<reference evidence="2" key="1">
    <citation type="submission" date="2021-05" db="EMBL/GenBank/DDBJ databases">
        <title>A free-living protist that lacks canonical eukaryotic 1 DNA replication and segregation systems.</title>
        <authorList>
            <person name="Salas-Leiva D.E."/>
            <person name="Tromer E.C."/>
            <person name="Curtis B.A."/>
            <person name="Jerlstrom-Hultqvist J."/>
            <person name="Kolisko M."/>
            <person name="Yi Z."/>
            <person name="Salas-Leiva J.S."/>
            <person name="Gallot-Lavallee L."/>
            <person name="Kops G.J.P.L."/>
            <person name="Archibald J.M."/>
            <person name="Simpson A.G.B."/>
            <person name="Roger A.J."/>
        </authorList>
    </citation>
    <scope>NUCLEOTIDE SEQUENCE</scope>
    <source>
        <strain evidence="2">BICM</strain>
    </source>
</reference>
<dbReference type="Proteomes" id="UP000717585">
    <property type="component" value="Unassembled WGS sequence"/>
</dbReference>
<proteinExistence type="predicted"/>
<feature type="region of interest" description="Disordered" evidence="1">
    <location>
        <begin position="150"/>
        <end position="196"/>
    </location>
</feature>
<protein>
    <submittedName>
        <fullName evidence="2">Uncharacterized protein</fullName>
    </submittedName>
</protein>
<organism evidence="2 3">
    <name type="scientific">Carpediemonas membranifera</name>
    <dbReference type="NCBI Taxonomy" id="201153"/>
    <lineage>
        <taxon>Eukaryota</taxon>
        <taxon>Metamonada</taxon>
        <taxon>Carpediemonas-like organisms</taxon>
        <taxon>Carpediemonas</taxon>
    </lineage>
</organism>
<feature type="compositionally biased region" description="Acidic residues" evidence="1">
    <location>
        <begin position="151"/>
        <end position="162"/>
    </location>
</feature>
<dbReference type="Gene3D" id="6.10.140.1620">
    <property type="match status" value="1"/>
</dbReference>
<name>A0A8J6AWE2_9EUKA</name>
<keyword evidence="3" id="KW-1185">Reference proteome</keyword>
<feature type="compositionally biased region" description="Pro residues" evidence="1">
    <location>
        <begin position="184"/>
        <end position="196"/>
    </location>
</feature>